<proteinExistence type="predicted"/>
<dbReference type="EMBL" id="LAZR01005278">
    <property type="protein sequence ID" value="KKN01289.1"/>
    <property type="molecule type" value="Genomic_DNA"/>
</dbReference>
<reference evidence="2" key="1">
    <citation type="journal article" date="2015" name="Nature">
        <title>Complex archaea that bridge the gap between prokaryotes and eukaryotes.</title>
        <authorList>
            <person name="Spang A."/>
            <person name="Saw J.H."/>
            <person name="Jorgensen S.L."/>
            <person name="Zaremba-Niedzwiedzka K."/>
            <person name="Martijn J."/>
            <person name="Lind A.E."/>
            <person name="van Eijk R."/>
            <person name="Schleper C."/>
            <person name="Guy L."/>
            <person name="Ettema T.J."/>
        </authorList>
    </citation>
    <scope>NUCLEOTIDE SEQUENCE</scope>
</reference>
<keyword evidence="1" id="KW-0812">Transmembrane</keyword>
<accession>A0A0F9M6F3</accession>
<dbReference type="AlphaFoldDB" id="A0A0F9M6F3"/>
<evidence type="ECO:0000313" key="2">
    <source>
        <dbReference type="EMBL" id="KKN01289.1"/>
    </source>
</evidence>
<keyword evidence="1" id="KW-0472">Membrane</keyword>
<protein>
    <recommendedName>
        <fullName evidence="3">DUF2085 domain-containing protein</fullName>
    </recommendedName>
</protein>
<organism evidence="2">
    <name type="scientific">marine sediment metagenome</name>
    <dbReference type="NCBI Taxonomy" id="412755"/>
    <lineage>
        <taxon>unclassified sequences</taxon>
        <taxon>metagenomes</taxon>
        <taxon>ecological metagenomes</taxon>
    </lineage>
</organism>
<name>A0A0F9M6F3_9ZZZZ</name>
<evidence type="ECO:0000256" key="1">
    <source>
        <dbReference type="SAM" id="Phobius"/>
    </source>
</evidence>
<keyword evidence="1" id="KW-1133">Transmembrane helix</keyword>
<evidence type="ECO:0008006" key="3">
    <source>
        <dbReference type="Google" id="ProtNLM"/>
    </source>
</evidence>
<feature type="transmembrane region" description="Helical" evidence="1">
    <location>
        <begin position="32"/>
        <end position="53"/>
    </location>
</feature>
<feature type="transmembrane region" description="Helical" evidence="1">
    <location>
        <begin position="120"/>
        <end position="141"/>
    </location>
</feature>
<sequence>MYVKSFLPFLISHHPECENFKGHSLKCGKFKLCIGCFIGYPTAILAFLTIKIMSLGELFSSQVFLILSLVFLGTFFLSPLKLTKNKTIKITQKFLIGLGTTLLFNWIMERPYSRSKNLSTVFVVSYFLLTILNIYHAYGILSSCYKCETPFNWGICPGFCEIRNRMHQNKIDNFLIKFENLTYKLLERRAKKNKG</sequence>
<gene>
    <name evidence="2" type="ORF">LCGC14_1129200</name>
</gene>
<comment type="caution">
    <text evidence="2">The sequence shown here is derived from an EMBL/GenBank/DDBJ whole genome shotgun (WGS) entry which is preliminary data.</text>
</comment>
<feature type="transmembrane region" description="Helical" evidence="1">
    <location>
        <begin position="59"/>
        <end position="78"/>
    </location>
</feature>